<evidence type="ECO:0000313" key="3">
    <source>
        <dbReference type="Proteomes" id="UP000726170"/>
    </source>
</evidence>
<name>A0ABS6EGF3_9CLOT</name>
<proteinExistence type="predicted"/>
<evidence type="ECO:0000256" key="1">
    <source>
        <dbReference type="SAM" id="Coils"/>
    </source>
</evidence>
<organism evidence="2 3">
    <name type="scientific">Clostridium mobile</name>
    <dbReference type="NCBI Taxonomy" id="2841512"/>
    <lineage>
        <taxon>Bacteria</taxon>
        <taxon>Bacillati</taxon>
        <taxon>Bacillota</taxon>
        <taxon>Clostridia</taxon>
        <taxon>Eubacteriales</taxon>
        <taxon>Clostridiaceae</taxon>
        <taxon>Clostridium</taxon>
    </lineage>
</organism>
<keyword evidence="1" id="KW-0175">Coiled coil</keyword>
<dbReference type="EMBL" id="JAHLQF010000002">
    <property type="protein sequence ID" value="MBU5484227.1"/>
    <property type="molecule type" value="Genomic_DNA"/>
</dbReference>
<gene>
    <name evidence="2" type="ORF">KQI86_07780</name>
</gene>
<accession>A0ABS6EGF3</accession>
<dbReference type="Proteomes" id="UP000726170">
    <property type="component" value="Unassembled WGS sequence"/>
</dbReference>
<comment type="caution">
    <text evidence="2">The sequence shown here is derived from an EMBL/GenBank/DDBJ whole genome shotgun (WGS) entry which is preliminary data.</text>
</comment>
<feature type="coiled-coil region" evidence="1">
    <location>
        <begin position="2"/>
        <end position="29"/>
    </location>
</feature>
<sequence>MDENMKKHLEFLKEQQKQKEREKRIAFEKERLFSENINFIQHYRFASNMEAEKINAFLDGLPAITPTRPDFSKMAIEQRFQNIEELLLYENKDIWICCLCGSSELIDLYSYGSVRSFINDFENWCYISAYLVLLFDNLSDFIFVDDNGNIIKSKSIEK</sequence>
<evidence type="ECO:0000313" key="2">
    <source>
        <dbReference type="EMBL" id="MBU5484227.1"/>
    </source>
</evidence>
<keyword evidence="3" id="KW-1185">Reference proteome</keyword>
<dbReference type="RefSeq" id="WP_216438715.1">
    <property type="nucleotide sequence ID" value="NZ_JAHLQF010000002.1"/>
</dbReference>
<reference evidence="2 3" key="1">
    <citation type="submission" date="2021-06" db="EMBL/GenBank/DDBJ databases">
        <authorList>
            <person name="Sun Q."/>
            <person name="Li D."/>
        </authorList>
    </citation>
    <scope>NUCLEOTIDE SEQUENCE [LARGE SCALE GENOMIC DNA]</scope>
    <source>
        <strain evidence="2 3">MSJ-11</strain>
    </source>
</reference>
<protein>
    <submittedName>
        <fullName evidence="2">Uncharacterized protein</fullName>
    </submittedName>
</protein>